<dbReference type="GO" id="GO:0031106">
    <property type="term" value="P:septin ring organization"/>
    <property type="evidence" value="ECO:0007669"/>
    <property type="project" value="TreeGrafter"/>
</dbReference>
<dbReference type="GO" id="GO:0000281">
    <property type="term" value="P:mitotic cytokinesis"/>
    <property type="evidence" value="ECO:0007669"/>
    <property type="project" value="TreeGrafter"/>
</dbReference>
<feature type="compositionally biased region" description="Basic and acidic residues" evidence="1">
    <location>
        <begin position="22"/>
        <end position="31"/>
    </location>
</feature>
<dbReference type="AlphaFoldDB" id="A0A0N5C113"/>
<protein>
    <submittedName>
        <fullName evidence="4">Anillin domain-containing protein</fullName>
    </submittedName>
</protein>
<dbReference type="PANTHER" id="PTHR21538:SF24">
    <property type="entry name" value="PH DOMAIN-CONTAINING PROTEIN"/>
    <property type="match status" value="1"/>
</dbReference>
<dbReference type="STRING" id="174720.A0A0N5C113"/>
<dbReference type="GO" id="GO:0000915">
    <property type="term" value="P:actomyosin contractile ring assembly"/>
    <property type="evidence" value="ECO:0007669"/>
    <property type="project" value="TreeGrafter"/>
</dbReference>
<dbReference type="Proteomes" id="UP000046392">
    <property type="component" value="Unplaced"/>
</dbReference>
<dbReference type="SUPFAM" id="SSF50729">
    <property type="entry name" value="PH domain-like"/>
    <property type="match status" value="1"/>
</dbReference>
<feature type="region of interest" description="Disordered" evidence="1">
    <location>
        <begin position="1"/>
        <end position="36"/>
    </location>
</feature>
<feature type="domain" description="Anillin homology" evidence="2">
    <location>
        <begin position="558"/>
        <end position="709"/>
    </location>
</feature>
<name>A0A0N5C113_STREA</name>
<accession>A0A0N5C113</accession>
<dbReference type="GO" id="GO:0005826">
    <property type="term" value="C:actomyosin contractile ring"/>
    <property type="evidence" value="ECO:0007669"/>
    <property type="project" value="TreeGrafter"/>
</dbReference>
<evidence type="ECO:0000313" key="4">
    <source>
        <dbReference type="WBParaSite" id="SPAL_0001169200.1"/>
    </source>
</evidence>
<feature type="region of interest" description="Disordered" evidence="1">
    <location>
        <begin position="60"/>
        <end position="80"/>
    </location>
</feature>
<keyword evidence="3" id="KW-1185">Reference proteome</keyword>
<dbReference type="PANTHER" id="PTHR21538">
    <property type="entry name" value="ANILLIN/RHOTEKIN RTKN"/>
    <property type="match status" value="1"/>
</dbReference>
<dbReference type="InterPro" id="IPR011993">
    <property type="entry name" value="PH-like_dom_sf"/>
</dbReference>
<evidence type="ECO:0000259" key="2">
    <source>
        <dbReference type="Pfam" id="PF08174"/>
    </source>
</evidence>
<dbReference type="Gene3D" id="2.30.29.30">
    <property type="entry name" value="Pleckstrin-homology domain (PH domain)/Phosphotyrosine-binding domain (PTB)"/>
    <property type="match status" value="1"/>
</dbReference>
<proteinExistence type="predicted"/>
<dbReference type="Pfam" id="PF08174">
    <property type="entry name" value="Anillin"/>
    <property type="match status" value="1"/>
</dbReference>
<organism evidence="3 4">
    <name type="scientific">Strongyloides papillosus</name>
    <name type="common">Intestinal threadworm</name>
    <dbReference type="NCBI Taxonomy" id="174720"/>
    <lineage>
        <taxon>Eukaryota</taxon>
        <taxon>Metazoa</taxon>
        <taxon>Ecdysozoa</taxon>
        <taxon>Nematoda</taxon>
        <taxon>Chromadorea</taxon>
        <taxon>Rhabditida</taxon>
        <taxon>Tylenchina</taxon>
        <taxon>Panagrolaimomorpha</taxon>
        <taxon>Strongyloidoidea</taxon>
        <taxon>Strongyloididae</taxon>
        <taxon>Strongyloides</taxon>
    </lineage>
</organism>
<reference evidence="4" key="1">
    <citation type="submission" date="2017-02" db="UniProtKB">
        <authorList>
            <consortium name="WormBaseParasite"/>
        </authorList>
    </citation>
    <scope>IDENTIFICATION</scope>
</reference>
<evidence type="ECO:0000256" key="1">
    <source>
        <dbReference type="SAM" id="MobiDB-lite"/>
    </source>
</evidence>
<evidence type="ECO:0000313" key="3">
    <source>
        <dbReference type="Proteomes" id="UP000046392"/>
    </source>
</evidence>
<dbReference type="WBParaSite" id="SPAL_0001169200.1">
    <property type="protein sequence ID" value="SPAL_0001169200.1"/>
    <property type="gene ID" value="SPAL_0001169200"/>
</dbReference>
<feature type="compositionally biased region" description="Basic residues" evidence="1">
    <location>
        <begin position="60"/>
        <end position="72"/>
    </location>
</feature>
<sequence>MSRNKDFPHNRGYIFSANSTTRKYDSEHEPPSDSMDEACDAFETLSVSADIYDMQIRTKNRRSCRTSKRKTTASKQNNEDEVVSKKVGDYKYPKVVELSYMVNNNVGNSGVESVGTYQGNRSYDFCVKNTPQTTPSDRIHSSDWSTFDPYKLKNISETKVNNIITESLFQSSPEKTKNTIDCIQHSEDEEIIMGPTDSPQVVENNNTSTKNTTSTYKKMTFIRRFLSKFELKYDKTKKIKEEGNVGAPKNKEKCNNPSIVNKNIQCSSSKVFASQNQLNNAYIVYENSGSPQQVSDNEKENCLHNRMSGKRCLETDEWNDKTSSIISSSKFKTPKLTPYQKKVYDENCAPKFSPASRYIPDSPYGKILAVYKGDTLSIVSSIGTIALHSTAPGIYDLKPIAHSTPFQTPTHSLAKGRNGNKCRGTILPFEEKDKISDNTTYSKGKFSLNSNNSHVPSLTAPSYLTHIPEEMYVRKLTTIKNSIRKTKRIVYESEKIISDCIKKSNYNGKDVELTANRTKLIGVSRIESLKDEYQKTKILMNIANLIPRINSKFLSIYTINEIKLELNRLFCFKKTQENLSYVFFIVFKSANNVIGTQMKTVEDLGSVRLRQIKFFDVIRFSKLPINFVVLLEIYAMKIGELDRTKLSRFKKSVKDFAVSIFRPSSKKSTLISINENNTVNPNDSLHPKNQIGFEHFTQCGVLRLNRDTIGNQKFYLEEAKFPLEGTISLNTECSSLPQQIEVAYSGFLSIYNGDDTKGYSIKMWTIVKRSIMKFWKSCEDEYGGQSPVSIIDMSKITSPQLERIKASEFGYKEDSFCIDVICESLDLNCVYQHKRIFLSSECSNDCENWLQYLNGILKLIRHEPDSTS</sequence>
<dbReference type="InterPro" id="IPR012966">
    <property type="entry name" value="AHD"/>
</dbReference>
<dbReference type="InterPro" id="IPR051364">
    <property type="entry name" value="Cytokinesis/Rho-signaling"/>
</dbReference>